<organism evidence="12">
    <name type="scientific">bioreactor metagenome</name>
    <dbReference type="NCBI Taxonomy" id="1076179"/>
    <lineage>
        <taxon>unclassified sequences</taxon>
        <taxon>metagenomes</taxon>
        <taxon>ecological metagenomes</taxon>
    </lineage>
</organism>
<comment type="cofactor">
    <cofactor evidence="1">
        <name>[4Fe-4S] cluster</name>
        <dbReference type="ChEBI" id="CHEBI:49883"/>
    </cofactor>
</comment>
<proteinExistence type="inferred from homology"/>
<keyword evidence="5" id="KW-0819">tRNA processing</keyword>
<dbReference type="PROSITE" id="PS01278">
    <property type="entry name" value="MTTASE_RADICAL"/>
    <property type="match status" value="1"/>
</dbReference>
<dbReference type="EC" id="2.8.4.3" evidence="12"/>
<dbReference type="HAMAP" id="MF_01864">
    <property type="entry name" value="tRNA_metthiotr_MiaB"/>
    <property type="match status" value="1"/>
</dbReference>
<reference evidence="12" key="1">
    <citation type="submission" date="2019-08" db="EMBL/GenBank/DDBJ databases">
        <authorList>
            <person name="Kucharzyk K."/>
            <person name="Murdoch R.W."/>
            <person name="Higgins S."/>
            <person name="Loffler F."/>
        </authorList>
    </citation>
    <scope>NUCLEOTIDE SEQUENCE</scope>
</reference>
<dbReference type="InterPro" id="IPR058240">
    <property type="entry name" value="rSAM_sf"/>
</dbReference>
<dbReference type="InterPro" id="IPR023404">
    <property type="entry name" value="rSAM_horseshoe"/>
</dbReference>
<dbReference type="PROSITE" id="PS51918">
    <property type="entry name" value="RADICAL_SAM"/>
    <property type="match status" value="1"/>
</dbReference>
<feature type="domain" description="MTTase N-terminal" evidence="10">
    <location>
        <begin position="19"/>
        <end position="135"/>
    </location>
</feature>
<dbReference type="GO" id="GO:0051539">
    <property type="term" value="F:4 iron, 4 sulfur cluster binding"/>
    <property type="evidence" value="ECO:0007669"/>
    <property type="project" value="UniProtKB-KW"/>
</dbReference>
<dbReference type="SFLD" id="SFLDG01061">
    <property type="entry name" value="methylthiotransferase"/>
    <property type="match status" value="1"/>
</dbReference>
<dbReference type="PANTHER" id="PTHR43020:SF2">
    <property type="entry name" value="MITOCHONDRIAL TRNA METHYLTHIOTRANSFERASE CDK5RAP1"/>
    <property type="match status" value="1"/>
</dbReference>
<dbReference type="InterPro" id="IPR007197">
    <property type="entry name" value="rSAM"/>
</dbReference>
<evidence type="ECO:0000256" key="5">
    <source>
        <dbReference type="ARBA" id="ARBA00022694"/>
    </source>
</evidence>
<keyword evidence="4" id="KW-0949">S-adenosyl-L-methionine</keyword>
<evidence type="ECO:0000256" key="4">
    <source>
        <dbReference type="ARBA" id="ARBA00022691"/>
    </source>
</evidence>
<evidence type="ECO:0000259" key="9">
    <source>
        <dbReference type="PROSITE" id="PS50926"/>
    </source>
</evidence>
<evidence type="ECO:0000259" key="10">
    <source>
        <dbReference type="PROSITE" id="PS51449"/>
    </source>
</evidence>
<keyword evidence="3" id="KW-0963">Cytoplasm</keyword>
<dbReference type="Pfam" id="PF01938">
    <property type="entry name" value="TRAM"/>
    <property type="match status" value="1"/>
</dbReference>
<dbReference type="NCBIfam" id="TIGR00089">
    <property type="entry name" value="MiaB/RimO family radical SAM methylthiotransferase"/>
    <property type="match status" value="1"/>
</dbReference>
<dbReference type="GO" id="GO:0035597">
    <property type="term" value="F:tRNA-2-methylthio-N(6)-dimethylallyladenosine(37) synthase activity"/>
    <property type="evidence" value="ECO:0007669"/>
    <property type="project" value="UniProtKB-EC"/>
</dbReference>
<dbReference type="AlphaFoldDB" id="A0A644T0Z3"/>
<dbReference type="PROSITE" id="PS50926">
    <property type="entry name" value="TRAM"/>
    <property type="match status" value="1"/>
</dbReference>
<dbReference type="InterPro" id="IPR038135">
    <property type="entry name" value="Methylthiotransferase_N_sf"/>
</dbReference>
<evidence type="ECO:0000256" key="1">
    <source>
        <dbReference type="ARBA" id="ARBA00001966"/>
    </source>
</evidence>
<keyword evidence="12" id="KW-0808">Transferase</keyword>
<evidence type="ECO:0000313" key="12">
    <source>
        <dbReference type="EMBL" id="MPL60583.1"/>
    </source>
</evidence>
<feature type="domain" description="TRAM" evidence="9">
    <location>
        <begin position="391"/>
        <end position="455"/>
    </location>
</feature>
<dbReference type="NCBIfam" id="TIGR01574">
    <property type="entry name" value="miaB-methiolase"/>
    <property type="match status" value="1"/>
</dbReference>
<dbReference type="InterPro" id="IPR006638">
    <property type="entry name" value="Elp3/MiaA/NifB-like_rSAM"/>
</dbReference>
<evidence type="ECO:0000259" key="11">
    <source>
        <dbReference type="PROSITE" id="PS51918"/>
    </source>
</evidence>
<evidence type="ECO:0000256" key="3">
    <source>
        <dbReference type="ARBA" id="ARBA00022490"/>
    </source>
</evidence>
<accession>A0A644T0Z3</accession>
<name>A0A644T0Z3_9ZZZZ</name>
<dbReference type="PROSITE" id="PS51449">
    <property type="entry name" value="MTTASE_N"/>
    <property type="match status" value="1"/>
</dbReference>
<feature type="domain" description="Radical SAM core" evidence="11">
    <location>
        <begin position="158"/>
        <end position="388"/>
    </location>
</feature>
<evidence type="ECO:0000256" key="7">
    <source>
        <dbReference type="ARBA" id="ARBA00023004"/>
    </source>
</evidence>
<dbReference type="GO" id="GO:0046872">
    <property type="term" value="F:metal ion binding"/>
    <property type="evidence" value="ECO:0007669"/>
    <property type="project" value="UniProtKB-KW"/>
</dbReference>
<dbReference type="CDD" id="cd01335">
    <property type="entry name" value="Radical_SAM"/>
    <property type="match status" value="1"/>
</dbReference>
<dbReference type="SMART" id="SM00729">
    <property type="entry name" value="Elp3"/>
    <property type="match status" value="1"/>
</dbReference>
<keyword evidence="7" id="KW-0408">Iron</keyword>
<gene>
    <name evidence="12" type="primary">miaB_4</name>
    <name evidence="12" type="ORF">SDC9_06144</name>
</gene>
<dbReference type="Gene3D" id="3.80.30.20">
    <property type="entry name" value="tm_1862 like domain"/>
    <property type="match status" value="1"/>
</dbReference>
<comment type="caution">
    <text evidence="12">The sequence shown here is derived from an EMBL/GenBank/DDBJ whole genome shotgun (WGS) entry which is preliminary data.</text>
</comment>
<sequence length="455" mass="51787">MAKPDIFKIYNEEKNSDIKYFTTFTYGCQMNEHDTERLAGQLKRVGYEYCDQLDLANVILINTCCVRESAEKKIYGKIGELKRIKVANPNVIIGITGCMAQKDKEKIFKKAPHVDFVLGTHNIHELSDVITEITNSREHVLAVWDQAERLAPDVPTVRKGDISAWVPIMYGCNNFCTYCIVPYVRGRERSRTLSDIVQEITQLGQDGFKEITLLGQNVNSYGKDSGGQLDFADLLQAVDKIESIERVRYMTSHPRDMNEKVINVIGESKRVCEHFHLPIQSGSDELLKRMNRGYTTDYYLKLVEKIRSNIPNASITTDLIVGFPGENDKLFQETLELIKLVKFDAAYTFLFSKRSGTPAATMPDQVELAIKKERLQKIMDEQNEISLTINKKLEAKQLEVLVEGSSKNDVNKMMGRTRTNKIVLWDKVGTEQPGKLVTIDIQKAQTWLLKGQLFA</sequence>
<evidence type="ECO:0000256" key="8">
    <source>
        <dbReference type="ARBA" id="ARBA00023014"/>
    </source>
</evidence>
<dbReference type="InterPro" id="IPR002792">
    <property type="entry name" value="TRAM_dom"/>
</dbReference>
<dbReference type="PANTHER" id="PTHR43020">
    <property type="entry name" value="CDK5 REGULATORY SUBUNIT-ASSOCIATED PROTEIN 1"/>
    <property type="match status" value="1"/>
</dbReference>
<dbReference type="InterPro" id="IPR013848">
    <property type="entry name" value="Methylthiotransferase_N"/>
</dbReference>
<evidence type="ECO:0000256" key="2">
    <source>
        <dbReference type="ARBA" id="ARBA00022485"/>
    </source>
</evidence>
<keyword evidence="6" id="KW-0479">Metal-binding</keyword>
<dbReference type="SFLD" id="SFLDF00273">
    <property type="entry name" value="(dimethylallyl)adenosine_tRNA"/>
    <property type="match status" value="1"/>
</dbReference>
<dbReference type="Pfam" id="PF04055">
    <property type="entry name" value="Radical_SAM"/>
    <property type="match status" value="1"/>
</dbReference>
<keyword evidence="8" id="KW-0411">Iron-sulfur</keyword>
<dbReference type="InterPro" id="IPR005839">
    <property type="entry name" value="Methylthiotransferase"/>
</dbReference>
<protein>
    <submittedName>
        <fullName evidence="12">tRNA-2-methylthio-N(6)-dimethylallyladenosine synthase</fullName>
        <ecNumber evidence="12">2.8.4.3</ecNumber>
    </submittedName>
</protein>
<dbReference type="SUPFAM" id="SSF102114">
    <property type="entry name" value="Radical SAM enzymes"/>
    <property type="match status" value="1"/>
</dbReference>
<dbReference type="SFLD" id="SFLDS00029">
    <property type="entry name" value="Radical_SAM"/>
    <property type="match status" value="1"/>
</dbReference>
<keyword evidence="2" id="KW-0004">4Fe-4S</keyword>
<dbReference type="InterPro" id="IPR020612">
    <property type="entry name" value="Methylthiotransferase_CS"/>
</dbReference>
<dbReference type="Pfam" id="PF00919">
    <property type="entry name" value="UPF0004"/>
    <property type="match status" value="1"/>
</dbReference>
<dbReference type="GO" id="GO:0005829">
    <property type="term" value="C:cytosol"/>
    <property type="evidence" value="ECO:0007669"/>
    <property type="project" value="TreeGrafter"/>
</dbReference>
<dbReference type="Gene3D" id="3.40.50.12160">
    <property type="entry name" value="Methylthiotransferase, N-terminal domain"/>
    <property type="match status" value="1"/>
</dbReference>
<dbReference type="FunFam" id="3.40.50.12160:FF:000006">
    <property type="entry name" value="tRNA-2-methylthio-N(6)-dimethylallyladenosine synthase"/>
    <property type="match status" value="1"/>
</dbReference>
<evidence type="ECO:0000256" key="6">
    <source>
        <dbReference type="ARBA" id="ARBA00022723"/>
    </source>
</evidence>
<dbReference type="SFLD" id="SFLDG01082">
    <property type="entry name" value="B12-binding_domain_containing"/>
    <property type="match status" value="1"/>
</dbReference>
<dbReference type="EMBL" id="VSSQ01000012">
    <property type="protein sequence ID" value="MPL60583.1"/>
    <property type="molecule type" value="Genomic_DNA"/>
</dbReference>
<dbReference type="InterPro" id="IPR006463">
    <property type="entry name" value="MiaB_methiolase"/>
</dbReference>
<dbReference type="FunFam" id="3.80.30.20:FF:000001">
    <property type="entry name" value="tRNA-2-methylthio-N(6)-dimethylallyladenosine synthase 2"/>
    <property type="match status" value="1"/>
</dbReference>